<dbReference type="InterPro" id="IPR055348">
    <property type="entry name" value="DctQ"/>
</dbReference>
<evidence type="ECO:0000256" key="3">
    <source>
        <dbReference type="ARBA" id="ARBA00022475"/>
    </source>
</evidence>
<feature type="transmembrane region" description="Helical" evidence="9">
    <location>
        <begin position="131"/>
        <end position="148"/>
    </location>
</feature>
<reference evidence="11 12" key="1">
    <citation type="submission" date="2018-05" db="EMBL/GenBank/DDBJ databases">
        <title>Leucothrix arctica sp. nov., isolated from Arctic seawater.</title>
        <authorList>
            <person name="Choi A."/>
            <person name="Baek K."/>
        </authorList>
    </citation>
    <scope>NUCLEOTIDE SEQUENCE [LARGE SCALE GENOMIC DNA]</scope>
    <source>
        <strain evidence="11 12">JCM 18388</strain>
    </source>
</reference>
<dbReference type="PANTHER" id="PTHR35011:SF2">
    <property type="entry name" value="2,3-DIKETO-L-GULONATE TRAP TRANSPORTER SMALL PERMEASE PROTEIN YIAM"/>
    <property type="match status" value="1"/>
</dbReference>
<evidence type="ECO:0000256" key="4">
    <source>
        <dbReference type="ARBA" id="ARBA00022519"/>
    </source>
</evidence>
<keyword evidence="3" id="KW-1003">Cell membrane</keyword>
<comment type="function">
    <text evidence="9">Part of the tripartite ATP-independent periplasmic (TRAP) transport system.</text>
</comment>
<dbReference type="OrthoDB" id="7854755at2"/>
<evidence type="ECO:0000256" key="2">
    <source>
        <dbReference type="ARBA" id="ARBA00022448"/>
    </source>
</evidence>
<evidence type="ECO:0000256" key="1">
    <source>
        <dbReference type="ARBA" id="ARBA00004429"/>
    </source>
</evidence>
<evidence type="ECO:0000256" key="6">
    <source>
        <dbReference type="ARBA" id="ARBA00022989"/>
    </source>
</evidence>
<dbReference type="InterPro" id="IPR007387">
    <property type="entry name" value="TRAP_DctQ"/>
</dbReference>
<dbReference type="GO" id="GO:0015740">
    <property type="term" value="P:C4-dicarboxylate transport"/>
    <property type="evidence" value="ECO:0007669"/>
    <property type="project" value="TreeGrafter"/>
</dbReference>
<name>A0A317C6Y1_9GAMM</name>
<comment type="similarity">
    <text evidence="8 9">Belongs to the TRAP transporter small permease family.</text>
</comment>
<dbReference type="PANTHER" id="PTHR35011">
    <property type="entry name" value="2,3-DIKETO-L-GULONATE TRAP TRANSPORTER SMALL PERMEASE PROTEIN YIAM"/>
    <property type="match status" value="1"/>
</dbReference>
<dbReference type="Pfam" id="PF04290">
    <property type="entry name" value="DctQ"/>
    <property type="match status" value="1"/>
</dbReference>
<dbReference type="Proteomes" id="UP000245539">
    <property type="component" value="Unassembled WGS sequence"/>
</dbReference>
<dbReference type="RefSeq" id="WP_109838791.1">
    <property type="nucleotide sequence ID" value="NZ_QGKM01000055.1"/>
</dbReference>
<evidence type="ECO:0000256" key="5">
    <source>
        <dbReference type="ARBA" id="ARBA00022692"/>
    </source>
</evidence>
<feature type="transmembrane region" description="Helical" evidence="9">
    <location>
        <begin position="12"/>
        <end position="32"/>
    </location>
</feature>
<evidence type="ECO:0000256" key="7">
    <source>
        <dbReference type="ARBA" id="ARBA00023136"/>
    </source>
</evidence>
<feature type="domain" description="Tripartite ATP-independent periplasmic transporters DctQ component" evidence="10">
    <location>
        <begin position="24"/>
        <end position="148"/>
    </location>
</feature>
<keyword evidence="6 9" id="KW-1133">Transmembrane helix</keyword>
<keyword evidence="5 9" id="KW-0812">Transmembrane</keyword>
<keyword evidence="7 9" id="KW-0472">Membrane</keyword>
<sequence length="167" mass="18964">MAKRFLNIIVPFLEYLLMFFLLVMVAINFADVMGRHLFNHPIYGIHDLTEHLMALVVFCGLPLVTIAGMHLTIDILDAFLDKPSMQWWRHIVILLMVVILLLVAWTFLQSALEAADISDVSNELRLPRGPLYLFIAISALLSALGLFYQHYMAAEPLIEKPDEEGAL</sequence>
<dbReference type="AlphaFoldDB" id="A0A317C6Y1"/>
<evidence type="ECO:0000313" key="11">
    <source>
        <dbReference type="EMBL" id="PWQ94396.1"/>
    </source>
</evidence>
<comment type="caution">
    <text evidence="11">The sequence shown here is derived from an EMBL/GenBank/DDBJ whole genome shotgun (WGS) entry which is preliminary data.</text>
</comment>
<evidence type="ECO:0000256" key="8">
    <source>
        <dbReference type="ARBA" id="ARBA00038436"/>
    </source>
</evidence>
<dbReference type="EMBL" id="QGKM01000055">
    <property type="protein sequence ID" value="PWQ94396.1"/>
    <property type="molecule type" value="Genomic_DNA"/>
</dbReference>
<comment type="subunit">
    <text evidence="9">The complex comprises the extracytoplasmic solute receptor protein and the two transmembrane proteins.</text>
</comment>
<evidence type="ECO:0000313" key="12">
    <source>
        <dbReference type="Proteomes" id="UP000245539"/>
    </source>
</evidence>
<proteinExistence type="inferred from homology"/>
<accession>A0A317C6Y1</accession>
<evidence type="ECO:0000259" key="10">
    <source>
        <dbReference type="Pfam" id="PF04290"/>
    </source>
</evidence>
<gene>
    <name evidence="11" type="ORF">DKW60_16625</name>
</gene>
<comment type="subcellular location">
    <subcellularLocation>
        <location evidence="1 9">Cell inner membrane</location>
        <topology evidence="1 9">Multi-pass membrane protein</topology>
    </subcellularLocation>
</comment>
<dbReference type="GO" id="GO:0005886">
    <property type="term" value="C:plasma membrane"/>
    <property type="evidence" value="ECO:0007669"/>
    <property type="project" value="UniProtKB-SubCell"/>
</dbReference>
<keyword evidence="12" id="KW-1185">Reference proteome</keyword>
<feature type="transmembrane region" description="Helical" evidence="9">
    <location>
        <begin position="91"/>
        <end position="111"/>
    </location>
</feature>
<feature type="transmembrane region" description="Helical" evidence="9">
    <location>
        <begin position="52"/>
        <end position="79"/>
    </location>
</feature>
<keyword evidence="4 9" id="KW-0997">Cell inner membrane</keyword>
<protein>
    <recommendedName>
        <fullName evidence="9">TRAP transporter small permease protein</fullName>
    </recommendedName>
</protein>
<organism evidence="11 12">
    <name type="scientific">Leucothrix pacifica</name>
    <dbReference type="NCBI Taxonomy" id="1247513"/>
    <lineage>
        <taxon>Bacteria</taxon>
        <taxon>Pseudomonadati</taxon>
        <taxon>Pseudomonadota</taxon>
        <taxon>Gammaproteobacteria</taxon>
        <taxon>Thiotrichales</taxon>
        <taxon>Thiotrichaceae</taxon>
        <taxon>Leucothrix</taxon>
    </lineage>
</organism>
<dbReference type="GO" id="GO:0022857">
    <property type="term" value="F:transmembrane transporter activity"/>
    <property type="evidence" value="ECO:0007669"/>
    <property type="project" value="UniProtKB-UniRule"/>
</dbReference>
<evidence type="ECO:0000256" key="9">
    <source>
        <dbReference type="RuleBase" id="RU369079"/>
    </source>
</evidence>
<keyword evidence="2 9" id="KW-0813">Transport</keyword>